<feature type="compositionally biased region" description="Basic residues" evidence="1">
    <location>
        <begin position="173"/>
        <end position="185"/>
    </location>
</feature>
<name>A0A484FQB7_COLOR</name>
<feature type="chain" id="PRO_5019848606" evidence="2">
    <location>
        <begin position="26"/>
        <end position="192"/>
    </location>
</feature>
<feature type="signal peptide" evidence="2">
    <location>
        <begin position="1"/>
        <end position="25"/>
    </location>
</feature>
<dbReference type="Proteomes" id="UP000014480">
    <property type="component" value="Unassembled WGS sequence"/>
</dbReference>
<keyword evidence="4" id="KW-1185">Reference proteome</keyword>
<feature type="region of interest" description="Disordered" evidence="1">
    <location>
        <begin position="155"/>
        <end position="192"/>
    </location>
</feature>
<accession>A0A484FQB7</accession>
<evidence type="ECO:0000313" key="4">
    <source>
        <dbReference type="Proteomes" id="UP000014480"/>
    </source>
</evidence>
<gene>
    <name evidence="3" type="ORF">Cob_v007303</name>
</gene>
<organism evidence="3 4">
    <name type="scientific">Colletotrichum orbiculare (strain 104-T / ATCC 96160 / CBS 514.97 / LARS 414 / MAFF 240422)</name>
    <name type="common">Cucumber anthracnose fungus</name>
    <name type="synonym">Colletotrichum lagenarium</name>
    <dbReference type="NCBI Taxonomy" id="1213857"/>
    <lineage>
        <taxon>Eukaryota</taxon>
        <taxon>Fungi</taxon>
        <taxon>Dikarya</taxon>
        <taxon>Ascomycota</taxon>
        <taxon>Pezizomycotina</taxon>
        <taxon>Sordariomycetes</taxon>
        <taxon>Hypocreomycetidae</taxon>
        <taxon>Glomerellales</taxon>
        <taxon>Glomerellaceae</taxon>
        <taxon>Colletotrichum</taxon>
        <taxon>Colletotrichum orbiculare species complex</taxon>
    </lineage>
</organism>
<comment type="caution">
    <text evidence="3">The sequence shown here is derived from an EMBL/GenBank/DDBJ whole genome shotgun (WGS) entry which is preliminary data.</text>
</comment>
<dbReference type="AlphaFoldDB" id="A0A484FQB7"/>
<evidence type="ECO:0000256" key="1">
    <source>
        <dbReference type="SAM" id="MobiDB-lite"/>
    </source>
</evidence>
<keyword evidence="2" id="KW-0732">Signal</keyword>
<dbReference type="EMBL" id="AMCV02000018">
    <property type="protein sequence ID" value="TDZ20088.1"/>
    <property type="molecule type" value="Genomic_DNA"/>
</dbReference>
<reference evidence="4" key="1">
    <citation type="journal article" date="2013" name="New Phytol.">
        <title>Comparative genomic and transcriptomic analyses reveal the hemibiotrophic stage shift of Colletotrichum fungi.</title>
        <authorList>
            <person name="Gan P."/>
            <person name="Ikeda K."/>
            <person name="Irieda H."/>
            <person name="Narusaka M."/>
            <person name="O'Connell R.J."/>
            <person name="Narusaka Y."/>
            <person name="Takano Y."/>
            <person name="Kubo Y."/>
            <person name="Shirasu K."/>
        </authorList>
    </citation>
    <scope>NUCLEOTIDE SEQUENCE [LARGE SCALE GENOMIC DNA]</scope>
    <source>
        <strain evidence="4">104-T / ATCC 96160 / CBS 514.97 / LARS 414 / MAFF 240422</strain>
    </source>
</reference>
<protein>
    <submittedName>
        <fullName evidence="3">Uncharacterized protein</fullName>
    </submittedName>
</protein>
<feature type="compositionally biased region" description="Basic and acidic residues" evidence="1">
    <location>
        <begin position="163"/>
        <end position="172"/>
    </location>
</feature>
<sequence>MPGSRTASSEAFAFCSLALLQSAEPDVTKGLSSGNQDCEHQEQIRLFPCETRQSATALPNPAHDVLDIKSGEKQPHWRSEPFTVASTKQRPSKDRGSNFFRLVRHLIRPEGNKQLRNRLDAPNDFYSFFLFLGLSRLPHAFGYVTTEKPGEESVYTSSYSVSDNKKEVEPSRHRPWHRHRHRHQCQHQQQDW</sequence>
<evidence type="ECO:0000313" key="3">
    <source>
        <dbReference type="EMBL" id="TDZ20088.1"/>
    </source>
</evidence>
<proteinExistence type="predicted"/>
<evidence type="ECO:0000256" key="2">
    <source>
        <dbReference type="SAM" id="SignalP"/>
    </source>
</evidence>
<reference evidence="4" key="2">
    <citation type="journal article" date="2019" name="Mol. Plant Microbe Interact.">
        <title>Genome sequence resources for four phytopathogenic fungi from the Colletotrichum orbiculare species complex.</title>
        <authorList>
            <person name="Gan P."/>
            <person name="Tsushima A."/>
            <person name="Narusaka M."/>
            <person name="Narusaka Y."/>
            <person name="Takano Y."/>
            <person name="Kubo Y."/>
            <person name="Shirasu K."/>
        </authorList>
    </citation>
    <scope>GENOME REANNOTATION</scope>
    <source>
        <strain evidence="4">104-T / ATCC 96160 / CBS 514.97 / LARS 414 / MAFF 240422</strain>
    </source>
</reference>